<protein>
    <submittedName>
        <fullName evidence="2">Uncharacterized protein</fullName>
    </submittedName>
</protein>
<name>A0ABR3PP26_9PEZI</name>
<accession>A0ABR3PP26</accession>
<proteinExistence type="predicted"/>
<evidence type="ECO:0000256" key="1">
    <source>
        <dbReference type="SAM" id="MobiDB-lite"/>
    </source>
</evidence>
<dbReference type="GeneID" id="95975069"/>
<evidence type="ECO:0000313" key="2">
    <source>
        <dbReference type="EMBL" id="KAL1311167.1"/>
    </source>
</evidence>
<dbReference type="Proteomes" id="UP001562354">
    <property type="component" value="Unassembled WGS sequence"/>
</dbReference>
<feature type="compositionally biased region" description="Polar residues" evidence="1">
    <location>
        <begin position="97"/>
        <end position="107"/>
    </location>
</feature>
<reference evidence="2 3" key="1">
    <citation type="submission" date="2024-07" db="EMBL/GenBank/DDBJ databases">
        <title>Draft sequence of the Neodothiora populina.</title>
        <authorList>
            <person name="Drown D.D."/>
            <person name="Schuette U.S."/>
            <person name="Buechlein A.B."/>
            <person name="Rusch D.R."/>
            <person name="Winton L.W."/>
            <person name="Adams G.A."/>
        </authorList>
    </citation>
    <scope>NUCLEOTIDE SEQUENCE [LARGE SCALE GENOMIC DNA]</scope>
    <source>
        <strain evidence="2 3">CPC 39397</strain>
    </source>
</reference>
<keyword evidence="3" id="KW-1185">Reference proteome</keyword>
<gene>
    <name evidence="2" type="ORF">AAFC00_001366</name>
</gene>
<sequence length="171" mass="18119">MSAAPEQKAWQSSRTTATARNNQSRSANISPNHHTGFSKPASPLPGGVWAERAERERQRNKANQGSPLAGSVKEGSSNARDASPKLNVGAGKAASPDPSQRQHTPYNGFNAGEVRRFLRSNMSGPSYTPAQADTSESNAIAGGKNQDQPTTAQSFFADLDAQIAALKTNKQ</sequence>
<dbReference type="EMBL" id="JBFMKM010000003">
    <property type="protein sequence ID" value="KAL1311167.1"/>
    <property type="molecule type" value="Genomic_DNA"/>
</dbReference>
<organism evidence="2 3">
    <name type="scientific">Neodothiora populina</name>
    <dbReference type="NCBI Taxonomy" id="2781224"/>
    <lineage>
        <taxon>Eukaryota</taxon>
        <taxon>Fungi</taxon>
        <taxon>Dikarya</taxon>
        <taxon>Ascomycota</taxon>
        <taxon>Pezizomycotina</taxon>
        <taxon>Dothideomycetes</taxon>
        <taxon>Dothideomycetidae</taxon>
        <taxon>Dothideales</taxon>
        <taxon>Dothioraceae</taxon>
        <taxon>Neodothiora</taxon>
    </lineage>
</organism>
<feature type="compositionally biased region" description="Polar residues" evidence="1">
    <location>
        <begin position="120"/>
        <end position="138"/>
    </location>
</feature>
<feature type="compositionally biased region" description="Polar residues" evidence="1">
    <location>
        <begin position="9"/>
        <end position="35"/>
    </location>
</feature>
<dbReference type="RefSeq" id="XP_069204016.1">
    <property type="nucleotide sequence ID" value="XM_069340550.1"/>
</dbReference>
<feature type="region of interest" description="Disordered" evidence="1">
    <location>
        <begin position="1"/>
        <end position="151"/>
    </location>
</feature>
<comment type="caution">
    <text evidence="2">The sequence shown here is derived from an EMBL/GenBank/DDBJ whole genome shotgun (WGS) entry which is preliminary data.</text>
</comment>
<evidence type="ECO:0000313" key="3">
    <source>
        <dbReference type="Proteomes" id="UP001562354"/>
    </source>
</evidence>